<evidence type="ECO:0000313" key="13">
    <source>
        <dbReference type="EMBL" id="QHQ60869.1"/>
    </source>
</evidence>
<comment type="function">
    <text evidence="9">May play the central regulatory role in sporulation. It may be an element of the effector pathway responsible for the activation of sporulation genes in response to nutritional stress. Spo0A may act in concert with spo0H (a sigma factor) to control the expression of some genes that are critical to the sporulation process.</text>
</comment>
<feature type="domain" description="HTH araC/xylS-type" evidence="11">
    <location>
        <begin position="318"/>
        <end position="416"/>
    </location>
</feature>
<dbReference type="InterPro" id="IPR001789">
    <property type="entry name" value="Sig_transdc_resp-reg_receiver"/>
</dbReference>
<dbReference type="Proteomes" id="UP000464314">
    <property type="component" value="Chromosome"/>
</dbReference>
<evidence type="ECO:0000256" key="3">
    <source>
        <dbReference type="ARBA" id="ARBA00022490"/>
    </source>
</evidence>
<evidence type="ECO:0000256" key="2">
    <source>
        <dbReference type="ARBA" id="ARBA00018672"/>
    </source>
</evidence>
<dbReference type="InterPro" id="IPR009057">
    <property type="entry name" value="Homeodomain-like_sf"/>
</dbReference>
<proteinExistence type="predicted"/>
<evidence type="ECO:0000313" key="14">
    <source>
        <dbReference type="Proteomes" id="UP000464314"/>
    </source>
</evidence>
<dbReference type="Gene3D" id="3.40.50.2300">
    <property type="match status" value="1"/>
</dbReference>
<keyword evidence="7" id="KW-0238">DNA-binding</keyword>
<dbReference type="Gene3D" id="1.10.10.60">
    <property type="entry name" value="Homeodomain-like"/>
    <property type="match status" value="2"/>
</dbReference>
<dbReference type="CDD" id="cd17536">
    <property type="entry name" value="REC_YesN-like"/>
    <property type="match status" value="1"/>
</dbReference>
<dbReference type="GO" id="GO:0003700">
    <property type="term" value="F:DNA-binding transcription factor activity"/>
    <property type="evidence" value="ECO:0007669"/>
    <property type="project" value="InterPro"/>
</dbReference>
<keyword evidence="8" id="KW-0804">Transcription</keyword>
<keyword evidence="3" id="KW-0963">Cytoplasm</keyword>
<sequence length="428" mass="50070">MKNVMIVDDEIMVRLGMQSIIDWEEQGYQVVAEAENGQDALEKIEIYHPDLIFTDLVMDKMDGFRLIEECKEKYNNIQFVILSNHNDFNNVRKALQLGALDYVFKLTINKEEILKILGEVNQKLGKSLNNEMESVVRKNRQAIKSTLIKMLAEKTYIDRDEILRELNIVNVRFPFDKPYIVMIVGIDDFTREVLTGKITSIQLTKFSMENMITEILEDQFNIVGFNYDADDVLYLIETEGFDDQGKIYSELNQKFQIIFEYLKRYFDINVTGVISKIYNNIEGIHYAVNECKNALYQRLPGECGKLHFCDDNLRSEIRIIKEYINEHLNENLSIEIAAREINMSQSYFSHVFKDNMKMGFTDYVNRTRIMRACELLQNQNIKINEVALLVGIENYNYFSILFKKIIGIAPNVYRKNIIEKTEEIGESI</sequence>
<dbReference type="Pfam" id="PF12833">
    <property type="entry name" value="HTH_18"/>
    <property type="match status" value="1"/>
</dbReference>
<keyword evidence="14" id="KW-1185">Reference proteome</keyword>
<dbReference type="PANTHER" id="PTHR42713">
    <property type="entry name" value="HISTIDINE KINASE-RELATED"/>
    <property type="match status" value="1"/>
</dbReference>
<dbReference type="SUPFAM" id="SSF46689">
    <property type="entry name" value="Homeodomain-like"/>
    <property type="match status" value="2"/>
</dbReference>
<evidence type="ECO:0000256" key="9">
    <source>
        <dbReference type="ARBA" id="ARBA00024867"/>
    </source>
</evidence>
<name>A0A6P1TL40_9FIRM</name>
<protein>
    <recommendedName>
        <fullName evidence="2">Stage 0 sporulation protein A homolog</fullName>
    </recommendedName>
</protein>
<keyword evidence="4 10" id="KW-0597">Phosphoprotein</keyword>
<evidence type="ECO:0000256" key="4">
    <source>
        <dbReference type="ARBA" id="ARBA00022553"/>
    </source>
</evidence>
<dbReference type="PANTHER" id="PTHR42713:SF3">
    <property type="entry name" value="TRANSCRIPTIONAL REGULATORY PROTEIN HPTR"/>
    <property type="match status" value="1"/>
</dbReference>
<dbReference type="SMART" id="SM00448">
    <property type="entry name" value="REC"/>
    <property type="match status" value="1"/>
</dbReference>
<dbReference type="KEGG" id="anr:Ana3638_08895"/>
<evidence type="ECO:0000256" key="10">
    <source>
        <dbReference type="PROSITE-ProRule" id="PRU00169"/>
    </source>
</evidence>
<dbReference type="PROSITE" id="PS01124">
    <property type="entry name" value="HTH_ARAC_FAMILY_2"/>
    <property type="match status" value="1"/>
</dbReference>
<feature type="modified residue" description="4-aspartylphosphate" evidence="10">
    <location>
        <position position="55"/>
    </location>
</feature>
<dbReference type="SMART" id="SM00342">
    <property type="entry name" value="HTH_ARAC"/>
    <property type="match status" value="1"/>
</dbReference>
<dbReference type="AlphaFoldDB" id="A0A6P1TL40"/>
<dbReference type="GO" id="GO:0000160">
    <property type="term" value="P:phosphorelay signal transduction system"/>
    <property type="evidence" value="ECO:0007669"/>
    <property type="project" value="UniProtKB-KW"/>
</dbReference>
<accession>A0A6P1TL40</accession>
<dbReference type="InterPro" id="IPR018062">
    <property type="entry name" value="HTH_AraC-typ_CS"/>
</dbReference>
<dbReference type="InterPro" id="IPR018060">
    <property type="entry name" value="HTH_AraC"/>
</dbReference>
<dbReference type="InterPro" id="IPR011006">
    <property type="entry name" value="CheY-like_superfamily"/>
</dbReference>
<evidence type="ECO:0000256" key="7">
    <source>
        <dbReference type="ARBA" id="ARBA00023125"/>
    </source>
</evidence>
<keyword evidence="6" id="KW-0805">Transcription regulation</keyword>
<evidence type="ECO:0000259" key="11">
    <source>
        <dbReference type="PROSITE" id="PS01124"/>
    </source>
</evidence>
<evidence type="ECO:0000256" key="5">
    <source>
        <dbReference type="ARBA" id="ARBA00023012"/>
    </source>
</evidence>
<dbReference type="PROSITE" id="PS50110">
    <property type="entry name" value="RESPONSE_REGULATORY"/>
    <property type="match status" value="1"/>
</dbReference>
<organism evidence="13 14">
    <name type="scientific">Anaerocolumna sedimenticola</name>
    <dbReference type="NCBI Taxonomy" id="2696063"/>
    <lineage>
        <taxon>Bacteria</taxon>
        <taxon>Bacillati</taxon>
        <taxon>Bacillota</taxon>
        <taxon>Clostridia</taxon>
        <taxon>Lachnospirales</taxon>
        <taxon>Lachnospiraceae</taxon>
        <taxon>Anaerocolumna</taxon>
    </lineage>
</organism>
<reference evidence="13 14" key="1">
    <citation type="submission" date="2020-01" db="EMBL/GenBank/DDBJ databases">
        <title>Genome analysis of Anaerocolumna sp. CBA3638.</title>
        <authorList>
            <person name="Kim J."/>
            <person name="Roh S.W."/>
        </authorList>
    </citation>
    <scope>NUCLEOTIDE SEQUENCE [LARGE SCALE GENOMIC DNA]</scope>
    <source>
        <strain evidence="13 14">CBA3638</strain>
    </source>
</reference>
<feature type="domain" description="Response regulatory" evidence="12">
    <location>
        <begin position="3"/>
        <end position="120"/>
    </location>
</feature>
<evidence type="ECO:0000256" key="1">
    <source>
        <dbReference type="ARBA" id="ARBA00004496"/>
    </source>
</evidence>
<dbReference type="GO" id="GO:0005737">
    <property type="term" value="C:cytoplasm"/>
    <property type="evidence" value="ECO:0007669"/>
    <property type="project" value="UniProtKB-SubCell"/>
</dbReference>
<dbReference type="GO" id="GO:0043565">
    <property type="term" value="F:sequence-specific DNA binding"/>
    <property type="evidence" value="ECO:0007669"/>
    <property type="project" value="InterPro"/>
</dbReference>
<dbReference type="Pfam" id="PF00072">
    <property type="entry name" value="Response_reg"/>
    <property type="match status" value="1"/>
</dbReference>
<evidence type="ECO:0000256" key="8">
    <source>
        <dbReference type="ARBA" id="ARBA00023163"/>
    </source>
</evidence>
<dbReference type="InterPro" id="IPR051552">
    <property type="entry name" value="HptR"/>
</dbReference>
<evidence type="ECO:0000259" key="12">
    <source>
        <dbReference type="PROSITE" id="PS50110"/>
    </source>
</evidence>
<dbReference type="PROSITE" id="PS00041">
    <property type="entry name" value="HTH_ARAC_FAMILY_1"/>
    <property type="match status" value="1"/>
</dbReference>
<keyword evidence="5" id="KW-0902">Two-component regulatory system</keyword>
<dbReference type="RefSeq" id="WP_161837699.1">
    <property type="nucleotide sequence ID" value="NZ_CP048000.1"/>
</dbReference>
<gene>
    <name evidence="13" type="ORF">Ana3638_08895</name>
</gene>
<comment type="subcellular location">
    <subcellularLocation>
        <location evidence="1">Cytoplasm</location>
    </subcellularLocation>
</comment>
<dbReference type="EMBL" id="CP048000">
    <property type="protein sequence ID" value="QHQ60869.1"/>
    <property type="molecule type" value="Genomic_DNA"/>
</dbReference>
<dbReference type="SUPFAM" id="SSF52172">
    <property type="entry name" value="CheY-like"/>
    <property type="match status" value="1"/>
</dbReference>
<evidence type="ECO:0000256" key="6">
    <source>
        <dbReference type="ARBA" id="ARBA00023015"/>
    </source>
</evidence>